<keyword evidence="2" id="KW-0378">Hydrolase</keyword>
<evidence type="ECO:0000313" key="4">
    <source>
        <dbReference type="EMBL" id="QWC11416.1"/>
    </source>
</evidence>
<dbReference type="PANTHER" id="PTHR43046">
    <property type="entry name" value="GDP-MANNOSE MANNOSYL HYDROLASE"/>
    <property type="match status" value="1"/>
</dbReference>
<dbReference type="SUPFAM" id="SSF55811">
    <property type="entry name" value="Nudix"/>
    <property type="match status" value="1"/>
</dbReference>
<feature type="domain" description="Nudix hydrolase" evidence="3">
    <location>
        <begin position="18"/>
        <end position="153"/>
    </location>
</feature>
<dbReference type="Pfam" id="PF00293">
    <property type="entry name" value="NUDIX"/>
    <property type="match status" value="1"/>
</dbReference>
<dbReference type="GO" id="GO:0016787">
    <property type="term" value="F:hydrolase activity"/>
    <property type="evidence" value="ECO:0007669"/>
    <property type="project" value="UniProtKB-KW"/>
</dbReference>
<dbReference type="InterPro" id="IPR000086">
    <property type="entry name" value="NUDIX_hydrolase_dom"/>
</dbReference>
<dbReference type="PROSITE" id="PS51462">
    <property type="entry name" value="NUDIX"/>
    <property type="match status" value="1"/>
</dbReference>
<proteinExistence type="predicted"/>
<dbReference type="KEGG" id="ajg:KKR91_07670"/>
<name>A0A975M7J5_9MICC</name>
<gene>
    <name evidence="4" type="ORF">KKR91_07670</name>
</gene>
<protein>
    <submittedName>
        <fullName evidence="4">NUDIX domain-containing protein</fullName>
    </submittedName>
</protein>
<dbReference type="InterPro" id="IPR015797">
    <property type="entry name" value="NUDIX_hydrolase-like_dom_sf"/>
</dbReference>
<dbReference type="PANTHER" id="PTHR43046:SF16">
    <property type="entry name" value="ADP-RIBOSE PYROPHOSPHATASE YJHB-RELATED"/>
    <property type="match status" value="1"/>
</dbReference>
<dbReference type="CDD" id="cd04683">
    <property type="entry name" value="NUDIX_Hydrolase"/>
    <property type="match status" value="1"/>
</dbReference>
<evidence type="ECO:0000259" key="3">
    <source>
        <dbReference type="PROSITE" id="PS51462"/>
    </source>
</evidence>
<keyword evidence="5" id="KW-1185">Reference proteome</keyword>
<dbReference type="PROSITE" id="PS00893">
    <property type="entry name" value="NUDIX_BOX"/>
    <property type="match status" value="1"/>
</dbReference>
<accession>A0A975M7J5</accession>
<dbReference type="Gene3D" id="3.90.79.10">
    <property type="entry name" value="Nucleoside Triphosphate Pyrophosphohydrolase"/>
    <property type="match status" value="1"/>
</dbReference>
<comment type="cofactor">
    <cofactor evidence="1">
        <name>Mg(2+)</name>
        <dbReference type="ChEBI" id="CHEBI:18420"/>
    </cofactor>
</comment>
<dbReference type="AlphaFoldDB" id="A0A975M7J5"/>
<evidence type="ECO:0000256" key="2">
    <source>
        <dbReference type="ARBA" id="ARBA00022801"/>
    </source>
</evidence>
<dbReference type="EMBL" id="CP076022">
    <property type="protein sequence ID" value="QWC11416.1"/>
    <property type="molecule type" value="Genomic_DNA"/>
</dbReference>
<reference evidence="4 5" key="1">
    <citation type="submission" date="2021-05" db="EMBL/GenBank/DDBJ databases">
        <title>Novel species in genus Arthrobacter.</title>
        <authorList>
            <person name="Zhang G."/>
        </authorList>
    </citation>
    <scope>NUCLEOTIDE SEQUENCE [LARGE SCALE GENOMIC DNA]</scope>
    <source>
        <strain evidence="5">zg-ZUI227</strain>
    </source>
</reference>
<dbReference type="InterPro" id="IPR020084">
    <property type="entry name" value="NUDIX_hydrolase_CS"/>
</dbReference>
<organism evidence="4 5">
    <name type="scientific">Arthrobacter jiangjiafuii</name>
    <dbReference type="NCBI Taxonomy" id="2817475"/>
    <lineage>
        <taxon>Bacteria</taxon>
        <taxon>Bacillati</taxon>
        <taxon>Actinomycetota</taxon>
        <taxon>Actinomycetes</taxon>
        <taxon>Micrococcales</taxon>
        <taxon>Micrococcaceae</taxon>
        <taxon>Arthrobacter</taxon>
    </lineage>
</organism>
<dbReference type="Proteomes" id="UP000676885">
    <property type="component" value="Chromosome"/>
</dbReference>
<sequence length="164" mass="18081">MGTVREPWKAGAPLSDRFSLVPASYLIFRRGGQVLLQLRRGTGYMDEHWATAAAGHVEAGESALEAALREAKEELGVTVAPDAVVPVTAMHRRQGEFLPVNERVDFFFACTEWEGEPRIMEPGKAAELRWFRLDSLPTPMVPHELSVFELLAGGVPPILTHGFS</sequence>
<evidence type="ECO:0000313" key="5">
    <source>
        <dbReference type="Proteomes" id="UP000676885"/>
    </source>
</evidence>
<evidence type="ECO:0000256" key="1">
    <source>
        <dbReference type="ARBA" id="ARBA00001946"/>
    </source>
</evidence>